<reference evidence="2" key="1">
    <citation type="submission" date="2021-03" db="EMBL/GenBank/DDBJ databases">
        <title>Draft genome sequence of rust myrtle Austropuccinia psidii MF-1, a brazilian biotype.</title>
        <authorList>
            <person name="Quecine M.C."/>
            <person name="Pachon D.M.R."/>
            <person name="Bonatelli M.L."/>
            <person name="Correr F.H."/>
            <person name="Franceschini L.M."/>
            <person name="Leite T.F."/>
            <person name="Margarido G.R.A."/>
            <person name="Almeida C.A."/>
            <person name="Ferrarezi J.A."/>
            <person name="Labate C.A."/>
        </authorList>
    </citation>
    <scope>NUCLEOTIDE SEQUENCE</scope>
    <source>
        <strain evidence="2">MF-1</strain>
    </source>
</reference>
<protein>
    <submittedName>
        <fullName evidence="2">Uncharacterized protein</fullName>
    </submittedName>
</protein>
<proteinExistence type="predicted"/>
<feature type="region of interest" description="Disordered" evidence="1">
    <location>
        <begin position="1"/>
        <end position="21"/>
    </location>
</feature>
<dbReference type="AlphaFoldDB" id="A0A9Q3BII2"/>
<evidence type="ECO:0000256" key="1">
    <source>
        <dbReference type="SAM" id="MobiDB-lite"/>
    </source>
</evidence>
<sequence length="127" mass="14927">MGRQAQNQEPKKKAAIPGTYIKEEKEEERVINHTKFQNINIPKPDQPEEVIGNIPNKKKEEYISKQEKKVSKPQKKQFETKLKIDKIIKKIMQQIINLTIGKILRMSPNFVHKLQDVSERDKEKLNP</sequence>
<accession>A0A9Q3BII2</accession>
<keyword evidence="3" id="KW-1185">Reference proteome</keyword>
<dbReference type="Proteomes" id="UP000765509">
    <property type="component" value="Unassembled WGS sequence"/>
</dbReference>
<dbReference type="EMBL" id="AVOT02001279">
    <property type="protein sequence ID" value="MBW0466366.1"/>
    <property type="molecule type" value="Genomic_DNA"/>
</dbReference>
<comment type="caution">
    <text evidence="2">The sequence shown here is derived from an EMBL/GenBank/DDBJ whole genome shotgun (WGS) entry which is preliminary data.</text>
</comment>
<evidence type="ECO:0000313" key="3">
    <source>
        <dbReference type="Proteomes" id="UP000765509"/>
    </source>
</evidence>
<organism evidence="2 3">
    <name type="scientific">Austropuccinia psidii MF-1</name>
    <dbReference type="NCBI Taxonomy" id="1389203"/>
    <lineage>
        <taxon>Eukaryota</taxon>
        <taxon>Fungi</taxon>
        <taxon>Dikarya</taxon>
        <taxon>Basidiomycota</taxon>
        <taxon>Pucciniomycotina</taxon>
        <taxon>Pucciniomycetes</taxon>
        <taxon>Pucciniales</taxon>
        <taxon>Sphaerophragmiaceae</taxon>
        <taxon>Austropuccinia</taxon>
    </lineage>
</organism>
<gene>
    <name evidence="2" type="ORF">O181_006081</name>
</gene>
<evidence type="ECO:0000313" key="2">
    <source>
        <dbReference type="EMBL" id="MBW0466366.1"/>
    </source>
</evidence>
<name>A0A9Q3BII2_9BASI</name>